<proteinExistence type="predicted"/>
<feature type="region of interest" description="Disordered" evidence="1">
    <location>
        <begin position="1"/>
        <end position="22"/>
    </location>
</feature>
<dbReference type="EMBL" id="JAHYIQ010000041">
    <property type="protein sequence ID" value="KAK1118768.1"/>
    <property type="molecule type" value="Genomic_DNA"/>
</dbReference>
<dbReference type="AlphaFoldDB" id="A0AA40FGT8"/>
<dbReference type="Proteomes" id="UP001177670">
    <property type="component" value="Unassembled WGS sequence"/>
</dbReference>
<gene>
    <name evidence="2" type="ORF">K0M31_014768</name>
</gene>
<evidence type="ECO:0000313" key="3">
    <source>
        <dbReference type="Proteomes" id="UP001177670"/>
    </source>
</evidence>
<keyword evidence="3" id="KW-1185">Reference proteome</keyword>
<protein>
    <submittedName>
        <fullName evidence="2">Uncharacterized protein</fullName>
    </submittedName>
</protein>
<organism evidence="2 3">
    <name type="scientific">Melipona bicolor</name>
    <dbReference type="NCBI Taxonomy" id="60889"/>
    <lineage>
        <taxon>Eukaryota</taxon>
        <taxon>Metazoa</taxon>
        <taxon>Ecdysozoa</taxon>
        <taxon>Arthropoda</taxon>
        <taxon>Hexapoda</taxon>
        <taxon>Insecta</taxon>
        <taxon>Pterygota</taxon>
        <taxon>Neoptera</taxon>
        <taxon>Endopterygota</taxon>
        <taxon>Hymenoptera</taxon>
        <taxon>Apocrita</taxon>
        <taxon>Aculeata</taxon>
        <taxon>Apoidea</taxon>
        <taxon>Anthophila</taxon>
        <taxon>Apidae</taxon>
        <taxon>Melipona</taxon>
    </lineage>
</organism>
<name>A0AA40FGT8_9HYME</name>
<evidence type="ECO:0000313" key="2">
    <source>
        <dbReference type="EMBL" id="KAK1118768.1"/>
    </source>
</evidence>
<accession>A0AA40FGT8</accession>
<comment type="caution">
    <text evidence="2">The sequence shown here is derived from an EMBL/GenBank/DDBJ whole genome shotgun (WGS) entry which is preliminary data.</text>
</comment>
<reference evidence="2" key="1">
    <citation type="submission" date="2021-10" db="EMBL/GenBank/DDBJ databases">
        <title>Melipona bicolor Genome sequencing and assembly.</title>
        <authorList>
            <person name="Araujo N.S."/>
            <person name="Arias M.C."/>
        </authorList>
    </citation>
    <scope>NUCLEOTIDE SEQUENCE</scope>
    <source>
        <strain evidence="2">USP_2M_L1-L4_2017</strain>
        <tissue evidence="2">Whole body</tissue>
    </source>
</reference>
<evidence type="ECO:0000256" key="1">
    <source>
        <dbReference type="SAM" id="MobiDB-lite"/>
    </source>
</evidence>
<sequence length="240" mass="26354">MEAGRGGSVLRRNGKQKGVRASRGETGLNRVIVAVLTGHDEVNSRYESATVGRGGVIGRSLGSLEGFQVPRRSLEGSLSPKDLVDLSANPISGTESCVATQPRYFSTLRFPYFLLEPENAYAVRRPEQIARGATSRKIVRRAAPIDTNKTHGRPSTAAVAKTRPFARPHETTDRAPSLEAADRSRRHSLIQDTLITREIIANARATERFSQLILPTTTGLCEISSKVFRLLFFPEIIEMV</sequence>